<dbReference type="Gene3D" id="2.10.80.10">
    <property type="entry name" value="Lipase, subunit A"/>
    <property type="match status" value="1"/>
</dbReference>
<name>A0A131Z723_RHIAP</name>
<evidence type="ECO:0000313" key="2">
    <source>
        <dbReference type="EMBL" id="JAP86605.1"/>
    </source>
</evidence>
<dbReference type="EMBL" id="GEDV01001952">
    <property type="protein sequence ID" value="JAP86605.1"/>
    <property type="molecule type" value="Transcribed_RNA"/>
</dbReference>
<protein>
    <submittedName>
        <fullName evidence="2">Ixodegrin B</fullName>
    </submittedName>
</protein>
<proteinExistence type="predicted"/>
<sequence length="114" mass="12584">MEAIAHFYRLGCITLTMATLAFCYPPVDMPQGYYCESTSQCATGLCCLKPIIGGSPTCQPLAKLTEQCTIRPLGGVYTHHCPCVDGARCDRSMYMCVPPDVYAYEFIMAGKHRK</sequence>
<organism evidence="2">
    <name type="scientific">Rhipicephalus appendiculatus</name>
    <name type="common">Brown ear tick</name>
    <dbReference type="NCBI Taxonomy" id="34631"/>
    <lineage>
        <taxon>Eukaryota</taxon>
        <taxon>Metazoa</taxon>
        <taxon>Ecdysozoa</taxon>
        <taxon>Arthropoda</taxon>
        <taxon>Chelicerata</taxon>
        <taxon>Arachnida</taxon>
        <taxon>Acari</taxon>
        <taxon>Parasitiformes</taxon>
        <taxon>Ixodida</taxon>
        <taxon>Ixodoidea</taxon>
        <taxon>Ixodidae</taxon>
        <taxon>Rhipicephalinae</taxon>
        <taxon>Rhipicephalus</taxon>
        <taxon>Rhipicephalus</taxon>
    </lineage>
</organism>
<feature type="chain" id="PRO_5007286854" evidence="1">
    <location>
        <begin position="24"/>
        <end position="114"/>
    </location>
</feature>
<accession>A0A131Z723</accession>
<reference evidence="2" key="1">
    <citation type="journal article" date="2016" name="Ticks Tick Borne Dis.">
        <title>De novo assembly and annotation of the salivary gland transcriptome of Rhipicephalus appendiculatus male and female ticks during blood feeding.</title>
        <authorList>
            <person name="de Castro M.H."/>
            <person name="de Klerk D."/>
            <person name="Pienaar R."/>
            <person name="Latif A.A."/>
            <person name="Rees D.J."/>
            <person name="Mans B.J."/>
        </authorList>
    </citation>
    <scope>NUCLEOTIDE SEQUENCE</scope>
    <source>
        <tissue evidence="2">Salivary glands</tissue>
    </source>
</reference>
<feature type="signal peptide" evidence="1">
    <location>
        <begin position="1"/>
        <end position="23"/>
    </location>
</feature>
<evidence type="ECO:0000256" key="1">
    <source>
        <dbReference type="SAM" id="SignalP"/>
    </source>
</evidence>
<keyword evidence="1" id="KW-0732">Signal</keyword>
<dbReference type="AlphaFoldDB" id="A0A131Z723"/>